<gene>
    <name evidence="2" type="ORF">Cylst_4554</name>
</gene>
<dbReference type="STRING" id="56107.Cylst_4554"/>
<dbReference type="KEGG" id="csg:Cylst_4554"/>
<dbReference type="GO" id="GO:0004659">
    <property type="term" value="F:prenyltransferase activity"/>
    <property type="evidence" value="ECO:0007669"/>
    <property type="project" value="InterPro"/>
</dbReference>
<keyword evidence="1" id="KW-0808">Transferase</keyword>
<organism evidence="2 3">
    <name type="scientific">Cylindrospermum stagnale PCC 7417</name>
    <dbReference type="NCBI Taxonomy" id="56107"/>
    <lineage>
        <taxon>Bacteria</taxon>
        <taxon>Bacillati</taxon>
        <taxon>Cyanobacteriota</taxon>
        <taxon>Cyanophyceae</taxon>
        <taxon>Nostocales</taxon>
        <taxon>Nostocaceae</taxon>
        <taxon>Cylindrospermum</taxon>
    </lineage>
</organism>
<keyword evidence="3" id="KW-1185">Reference proteome</keyword>
<dbReference type="RefSeq" id="WP_015209871.1">
    <property type="nucleotide sequence ID" value="NC_019757.1"/>
</dbReference>
<dbReference type="SUPFAM" id="SSF48576">
    <property type="entry name" value="Terpenoid synthases"/>
    <property type="match status" value="1"/>
</dbReference>
<evidence type="ECO:0000256" key="1">
    <source>
        <dbReference type="RuleBase" id="RU004466"/>
    </source>
</evidence>
<dbReference type="InterPro" id="IPR008949">
    <property type="entry name" value="Isoprenoid_synthase_dom_sf"/>
</dbReference>
<dbReference type="OrthoDB" id="4072471at2"/>
<dbReference type="AlphaFoldDB" id="K9X4Q5"/>
<protein>
    <submittedName>
        <fullName evidence="2">Geranylgeranyl pyrophosphate synthase</fullName>
    </submittedName>
</protein>
<dbReference type="CDD" id="cd00867">
    <property type="entry name" value="Trans_IPPS"/>
    <property type="match status" value="1"/>
</dbReference>
<proteinExistence type="inferred from homology"/>
<dbReference type="PANTHER" id="PTHR12001:SF86">
    <property type="entry name" value="GERANYLGERANYL DIPHOSPHATE SYNTHASE"/>
    <property type="match status" value="1"/>
</dbReference>
<reference evidence="2 3" key="1">
    <citation type="submission" date="2012-06" db="EMBL/GenBank/DDBJ databases">
        <title>Finished chromosome of genome of Cylindrospermum stagnale PCC 7417.</title>
        <authorList>
            <consortium name="US DOE Joint Genome Institute"/>
            <person name="Gugger M."/>
            <person name="Coursin T."/>
            <person name="Rippka R."/>
            <person name="Tandeau De Marsac N."/>
            <person name="Huntemann M."/>
            <person name="Wei C.-L."/>
            <person name="Han J."/>
            <person name="Detter J.C."/>
            <person name="Han C."/>
            <person name="Tapia R."/>
            <person name="Chen A."/>
            <person name="Kyrpides N."/>
            <person name="Mavromatis K."/>
            <person name="Markowitz V."/>
            <person name="Szeto E."/>
            <person name="Ivanova N."/>
            <person name="Pagani I."/>
            <person name="Pati A."/>
            <person name="Goodwin L."/>
            <person name="Nordberg H.P."/>
            <person name="Cantor M.N."/>
            <person name="Hua S.X."/>
            <person name="Woyke T."/>
            <person name="Kerfeld C.A."/>
        </authorList>
    </citation>
    <scope>NUCLEOTIDE SEQUENCE [LARGE SCALE GENOMIC DNA]</scope>
    <source>
        <strain evidence="2 3">PCC 7417</strain>
    </source>
</reference>
<dbReference type="HOGENOM" id="CLU_813096_0_0_3"/>
<dbReference type="eggNOG" id="COG0142">
    <property type="taxonomic scope" value="Bacteria"/>
</dbReference>
<dbReference type="PANTHER" id="PTHR12001">
    <property type="entry name" value="GERANYLGERANYL PYROPHOSPHATE SYNTHASE"/>
    <property type="match status" value="1"/>
</dbReference>
<comment type="similarity">
    <text evidence="1">Belongs to the FPP/GGPP synthase family.</text>
</comment>
<dbReference type="EMBL" id="CP003642">
    <property type="protein sequence ID" value="AFZ26632.1"/>
    <property type="molecule type" value="Genomic_DNA"/>
</dbReference>
<evidence type="ECO:0000313" key="3">
    <source>
        <dbReference type="Proteomes" id="UP000010475"/>
    </source>
</evidence>
<dbReference type="Proteomes" id="UP000010475">
    <property type="component" value="Chromosome"/>
</dbReference>
<sequence length="318" mass="35498">MDSLKSLYPEIRAVLQNSIPNYWPELKLLLGKLFEEPMIPEAILPLASCQAVNGEAKDAIHVCAALLAFGVCLRILDDLEDQDRDGQLWKEVGSARAWNYASAIHVLSFEILSKAPLEPQIFHKINQCYIDAFFRISVGQDRDLAGTTRTVEDYWLTVEMKSAGFLATACATGAMVGTENPELIQACGVFGHHLGLALQILNDMESIWQPDGITDLKQGKITLPLLYGLQFDHPERDELLSLVTANEIAIHAERIKEILDKIHTKSFLIWAALEERKQALEAIKICPNTEGREVLESYITGMFGDIDLLLQQPEVDKA</sequence>
<evidence type="ECO:0000313" key="2">
    <source>
        <dbReference type="EMBL" id="AFZ26632.1"/>
    </source>
</evidence>
<name>K9X4Q5_9NOST</name>
<dbReference type="InterPro" id="IPR000092">
    <property type="entry name" value="Polyprenyl_synt"/>
</dbReference>
<dbReference type="Pfam" id="PF00348">
    <property type="entry name" value="polyprenyl_synt"/>
    <property type="match status" value="1"/>
</dbReference>
<dbReference type="Gene3D" id="1.10.600.10">
    <property type="entry name" value="Farnesyl Diphosphate Synthase"/>
    <property type="match status" value="1"/>
</dbReference>
<accession>K9X4Q5</accession>
<dbReference type="GO" id="GO:0008299">
    <property type="term" value="P:isoprenoid biosynthetic process"/>
    <property type="evidence" value="ECO:0007669"/>
    <property type="project" value="InterPro"/>
</dbReference>